<dbReference type="GO" id="GO:0051307">
    <property type="term" value="P:meiotic chromosome separation"/>
    <property type="evidence" value="ECO:0007669"/>
    <property type="project" value="TreeGrafter"/>
</dbReference>
<evidence type="ECO:0000256" key="4">
    <source>
        <dbReference type="ARBA" id="ARBA00022829"/>
    </source>
</evidence>
<dbReference type="GO" id="GO:0005737">
    <property type="term" value="C:cytoplasm"/>
    <property type="evidence" value="ECO:0007669"/>
    <property type="project" value="TreeGrafter"/>
</dbReference>
<dbReference type="GO" id="GO:0006508">
    <property type="term" value="P:proteolysis"/>
    <property type="evidence" value="ECO:0007669"/>
    <property type="project" value="InterPro"/>
</dbReference>
<dbReference type="GO" id="GO:0005813">
    <property type="term" value="C:centrosome"/>
    <property type="evidence" value="ECO:0007669"/>
    <property type="project" value="TreeGrafter"/>
</dbReference>
<protein>
    <recommendedName>
        <fullName evidence="2">separase</fullName>
        <ecNumber evidence="2">3.4.22.49</ecNumber>
    </recommendedName>
</protein>
<keyword evidence="7" id="KW-1185">Reference proteome</keyword>
<feature type="domain" description="Peptidase C50" evidence="5">
    <location>
        <begin position="324"/>
        <end position="419"/>
    </location>
</feature>
<dbReference type="GO" id="GO:0005634">
    <property type="term" value="C:nucleus"/>
    <property type="evidence" value="ECO:0007669"/>
    <property type="project" value="InterPro"/>
</dbReference>
<dbReference type="EMBL" id="BTRK01000005">
    <property type="protein sequence ID" value="GMR52664.1"/>
    <property type="molecule type" value="Genomic_DNA"/>
</dbReference>
<dbReference type="InterPro" id="IPR030397">
    <property type="entry name" value="SEPARIN_core_dom"/>
</dbReference>
<evidence type="ECO:0000313" key="7">
    <source>
        <dbReference type="Proteomes" id="UP001328107"/>
    </source>
</evidence>
<accession>A0AAN5I5W3</accession>
<gene>
    <name evidence="6" type="ORF">PMAYCL1PPCAC_22859</name>
</gene>
<feature type="non-terminal residue" evidence="6">
    <location>
        <position position="513"/>
    </location>
</feature>
<dbReference type="PANTHER" id="PTHR12792:SF0">
    <property type="entry name" value="SEPARIN"/>
    <property type="match status" value="1"/>
</dbReference>
<keyword evidence="4" id="KW-0159">Chromosome partition</keyword>
<feature type="non-terminal residue" evidence="6">
    <location>
        <position position="1"/>
    </location>
</feature>
<reference evidence="7" key="1">
    <citation type="submission" date="2022-10" db="EMBL/GenBank/DDBJ databases">
        <title>Genome assembly of Pristionchus species.</title>
        <authorList>
            <person name="Yoshida K."/>
            <person name="Sommer R.J."/>
        </authorList>
    </citation>
    <scope>NUCLEOTIDE SEQUENCE [LARGE SCALE GENOMIC DNA]</scope>
    <source>
        <strain evidence="7">RS5460</strain>
    </source>
</reference>
<dbReference type="PANTHER" id="PTHR12792">
    <property type="entry name" value="EXTRA SPINDLE POLES 1-RELATED"/>
    <property type="match status" value="1"/>
</dbReference>
<sequence>RPKTVRARPSVKEDWDFESDYATYGHLLYPEWRSRVCELLAQKSDDPWAKAMYLSECVDVSTRQAQRLRDGKISSGVQSVDAFKAAVSKIPSDMTVSQLIVTMSGDIYLLRVHSGADPIVVPLAKENKWDVIMKGFARAVAYNDEAIREKRDANKYFEGRRKAEQLMKRAMMDMESDLLGPFAPLLLPSRTLTQKGDEVVKCAWRRGIREGLLRELISIAALITYEQFKPLVLCISLLEKWTKTQEATVLGCMKKASNDEKATWIQPIEHLPFVFFVFSTELARAPWEAVSILNEKAHCSRLTAVHQLFSHLGSTNEIPQSRNPLSTYYVLDPANNLAETQNRLAPVVEKVSSWKGVKGRAPGNEQMEAVMAENDFFIYLGHGDGSRYLSRTRIRQSRCKSAVFLMGCDSAHTVHEGRGMDGRGAVLDFSVAFCPCFVGCLHTVTDNEIDKYFTALVEEGLAKHLNDVPVSTPASDLRHHLEAMSKARAVVKLPYLTGAAVVSYGIPIDFRVQ</sequence>
<evidence type="ECO:0000259" key="5">
    <source>
        <dbReference type="PROSITE" id="PS51700"/>
    </source>
</evidence>
<dbReference type="GO" id="GO:0004197">
    <property type="term" value="F:cysteine-type endopeptidase activity"/>
    <property type="evidence" value="ECO:0007669"/>
    <property type="project" value="InterPro"/>
</dbReference>
<evidence type="ECO:0000256" key="1">
    <source>
        <dbReference type="ARBA" id="ARBA00000451"/>
    </source>
</evidence>
<name>A0AAN5I5W3_9BILA</name>
<comment type="caution">
    <text evidence="6">The sequence shown here is derived from an EMBL/GenBank/DDBJ whole genome shotgun (WGS) entry which is preliminary data.</text>
</comment>
<dbReference type="Proteomes" id="UP001328107">
    <property type="component" value="Unassembled WGS sequence"/>
</dbReference>
<dbReference type="GO" id="GO:0072686">
    <property type="term" value="C:mitotic spindle"/>
    <property type="evidence" value="ECO:0007669"/>
    <property type="project" value="TreeGrafter"/>
</dbReference>
<dbReference type="AlphaFoldDB" id="A0AAN5I5W3"/>
<dbReference type="InterPro" id="IPR005314">
    <property type="entry name" value="Peptidase_C50"/>
</dbReference>
<evidence type="ECO:0000313" key="6">
    <source>
        <dbReference type="EMBL" id="GMR52664.1"/>
    </source>
</evidence>
<keyword evidence="3" id="KW-0378">Hydrolase</keyword>
<evidence type="ECO:0000256" key="3">
    <source>
        <dbReference type="ARBA" id="ARBA00022801"/>
    </source>
</evidence>
<dbReference type="Pfam" id="PF03568">
    <property type="entry name" value="Separin_C"/>
    <property type="match status" value="1"/>
</dbReference>
<evidence type="ECO:0000256" key="2">
    <source>
        <dbReference type="ARBA" id="ARBA00012489"/>
    </source>
</evidence>
<comment type="catalytic activity">
    <reaction evidence="1">
        <text>All bonds known to be hydrolyzed by this endopeptidase have arginine in P1 and an acidic residue in P4. P6 is often occupied by an acidic residue or by a hydroxy-amino-acid residue, the phosphorylation of which enhances cleavage.</text>
        <dbReference type="EC" id="3.4.22.49"/>
    </reaction>
</comment>
<proteinExistence type="predicted"/>
<dbReference type="PROSITE" id="PS51700">
    <property type="entry name" value="SEPARIN"/>
    <property type="match status" value="1"/>
</dbReference>
<dbReference type="EC" id="3.4.22.49" evidence="2"/>
<organism evidence="6 7">
    <name type="scientific">Pristionchus mayeri</name>
    <dbReference type="NCBI Taxonomy" id="1317129"/>
    <lineage>
        <taxon>Eukaryota</taxon>
        <taxon>Metazoa</taxon>
        <taxon>Ecdysozoa</taxon>
        <taxon>Nematoda</taxon>
        <taxon>Chromadorea</taxon>
        <taxon>Rhabditida</taxon>
        <taxon>Rhabditina</taxon>
        <taxon>Diplogasteromorpha</taxon>
        <taxon>Diplogasteroidea</taxon>
        <taxon>Neodiplogasteridae</taxon>
        <taxon>Pristionchus</taxon>
    </lineage>
</organism>